<evidence type="ECO:0000256" key="8">
    <source>
        <dbReference type="HAMAP-Rule" id="MF_01161"/>
    </source>
</evidence>
<dbReference type="InterPro" id="IPR012795">
    <property type="entry name" value="tRNA_Ile_lys_synt_N"/>
</dbReference>
<evidence type="ECO:0000256" key="7">
    <source>
        <dbReference type="ARBA" id="ARBA00048539"/>
    </source>
</evidence>
<gene>
    <name evidence="8" type="primary">tilS</name>
    <name evidence="10" type="ORF">M8044_000029</name>
</gene>
<dbReference type="EMBL" id="JANHJP010000001">
    <property type="protein sequence ID" value="MDC9031810.1"/>
    <property type="molecule type" value="Genomic_DNA"/>
</dbReference>
<dbReference type="Pfam" id="PF11734">
    <property type="entry name" value="TilS_C"/>
    <property type="match status" value="1"/>
</dbReference>
<dbReference type="EC" id="6.3.4.19" evidence="8"/>
<dbReference type="PANTHER" id="PTHR43033">
    <property type="entry name" value="TRNA(ILE)-LYSIDINE SYNTHASE-RELATED"/>
    <property type="match status" value="1"/>
</dbReference>
<keyword evidence="2 8" id="KW-0963">Cytoplasm</keyword>
<dbReference type="NCBIfam" id="TIGR02432">
    <property type="entry name" value="lysidine_TilS_N"/>
    <property type="match status" value="1"/>
</dbReference>
<accession>A0ABT5L7Y2</accession>
<evidence type="ECO:0000256" key="5">
    <source>
        <dbReference type="ARBA" id="ARBA00022741"/>
    </source>
</evidence>
<dbReference type="CDD" id="cd01992">
    <property type="entry name" value="TilS_N"/>
    <property type="match status" value="1"/>
</dbReference>
<keyword evidence="4 8" id="KW-0819">tRNA processing</keyword>
<evidence type="ECO:0000256" key="2">
    <source>
        <dbReference type="ARBA" id="ARBA00022490"/>
    </source>
</evidence>
<dbReference type="Proteomes" id="UP001221763">
    <property type="component" value="Unassembled WGS sequence"/>
</dbReference>
<evidence type="ECO:0000259" key="9">
    <source>
        <dbReference type="SMART" id="SM00977"/>
    </source>
</evidence>
<dbReference type="Pfam" id="PF01171">
    <property type="entry name" value="ATP_bind_3"/>
    <property type="match status" value="1"/>
</dbReference>
<protein>
    <recommendedName>
        <fullName evidence="8">tRNA(Ile)-lysidine synthase</fullName>
        <ecNumber evidence="8">6.3.4.19</ecNumber>
    </recommendedName>
    <alternativeName>
        <fullName evidence="8">tRNA(Ile)-2-lysyl-cytidine synthase</fullName>
    </alternativeName>
    <alternativeName>
        <fullName evidence="8">tRNA(Ile)-lysidine synthetase</fullName>
    </alternativeName>
</protein>
<name>A0ABT5L7Y2_9MOLU</name>
<keyword evidence="11" id="KW-1185">Reference proteome</keyword>
<dbReference type="PANTHER" id="PTHR43033:SF1">
    <property type="entry name" value="TRNA(ILE)-LYSIDINE SYNTHASE-RELATED"/>
    <property type="match status" value="1"/>
</dbReference>
<evidence type="ECO:0000256" key="3">
    <source>
        <dbReference type="ARBA" id="ARBA00022598"/>
    </source>
</evidence>
<dbReference type="InterPro" id="IPR012796">
    <property type="entry name" value="Lysidine-tRNA-synth_C"/>
</dbReference>
<comment type="caution">
    <text evidence="10">The sequence shown here is derived from an EMBL/GenBank/DDBJ whole genome shotgun (WGS) entry which is preliminary data.</text>
</comment>
<evidence type="ECO:0000256" key="1">
    <source>
        <dbReference type="ARBA" id="ARBA00004496"/>
    </source>
</evidence>
<comment type="subcellular location">
    <subcellularLocation>
        <location evidence="1 8">Cytoplasm</location>
    </subcellularLocation>
</comment>
<dbReference type="RefSeq" id="WP_273585048.1">
    <property type="nucleotide sequence ID" value="NZ_JANHJP010000001.1"/>
</dbReference>
<keyword evidence="6 8" id="KW-0067">ATP-binding</keyword>
<evidence type="ECO:0000256" key="6">
    <source>
        <dbReference type="ARBA" id="ARBA00022840"/>
    </source>
</evidence>
<comment type="function">
    <text evidence="8">Ligates lysine onto the cytidine present at position 34 of the AUA codon-specific tRNA(Ile) that contains the anticodon CAU, in an ATP-dependent manner. Cytidine is converted to lysidine, thus changing the amino acid specificity of the tRNA from methionine to isoleucine.</text>
</comment>
<evidence type="ECO:0000313" key="10">
    <source>
        <dbReference type="EMBL" id="MDC9031810.1"/>
    </source>
</evidence>
<comment type="similarity">
    <text evidence="8">Belongs to the tRNA(Ile)-lysidine synthase family.</text>
</comment>
<reference evidence="10 11" key="1">
    <citation type="journal article" date="2023" name="Plant">
        <title>Draft Genome Sequence Resource of CBPPT1, a 'Candidatus Phytoplasma trifolii'-Related Strain Associated with Potato Purple Top Disease in the Columbia Basin, U.S.A.</title>
        <authorList>
            <person name="Wei W."/>
            <person name="Shao J."/>
            <person name="Bottner-Parker K.D."/>
            <person name="Zhao Y."/>
        </authorList>
    </citation>
    <scope>NUCLEOTIDE SEQUENCE [LARGE SCALE GENOMIC DNA]</scope>
    <source>
        <strain evidence="10 11">CBPPT1</strain>
    </source>
</reference>
<dbReference type="SMART" id="SM00977">
    <property type="entry name" value="TilS_C"/>
    <property type="match status" value="1"/>
</dbReference>
<feature type="binding site" evidence="8">
    <location>
        <begin position="21"/>
        <end position="26"/>
    </location>
    <ligand>
        <name>ATP</name>
        <dbReference type="ChEBI" id="CHEBI:30616"/>
    </ligand>
</feature>
<evidence type="ECO:0000256" key="4">
    <source>
        <dbReference type="ARBA" id="ARBA00022694"/>
    </source>
</evidence>
<proteinExistence type="inferred from homology"/>
<dbReference type="SUPFAM" id="SSF52402">
    <property type="entry name" value="Adenine nucleotide alpha hydrolases-like"/>
    <property type="match status" value="1"/>
</dbReference>
<dbReference type="InterPro" id="IPR014729">
    <property type="entry name" value="Rossmann-like_a/b/a_fold"/>
</dbReference>
<dbReference type="Gene3D" id="3.40.50.620">
    <property type="entry name" value="HUPs"/>
    <property type="match status" value="1"/>
</dbReference>
<comment type="domain">
    <text evidence="8">The N-terminal region contains the highly conserved SGGXDS motif, predicted to be a P-loop motif involved in ATP binding.</text>
</comment>
<dbReference type="InterPro" id="IPR011063">
    <property type="entry name" value="TilS/TtcA_N"/>
</dbReference>
<dbReference type="HAMAP" id="MF_01161">
    <property type="entry name" value="tRNA_Ile_lys_synt"/>
    <property type="match status" value="1"/>
</dbReference>
<dbReference type="InterPro" id="IPR012094">
    <property type="entry name" value="tRNA_Ile_lys_synt"/>
</dbReference>
<keyword evidence="3 8" id="KW-0436">Ligase</keyword>
<dbReference type="NCBIfam" id="TIGR02433">
    <property type="entry name" value="lysidine_TilS_C"/>
    <property type="match status" value="1"/>
</dbReference>
<evidence type="ECO:0000313" key="11">
    <source>
        <dbReference type="Proteomes" id="UP001221763"/>
    </source>
</evidence>
<keyword evidence="5 8" id="KW-0547">Nucleotide-binding</keyword>
<feature type="domain" description="Lysidine-tRNA(Ile) synthetase C-terminal" evidence="9">
    <location>
        <begin position="350"/>
        <end position="417"/>
    </location>
</feature>
<organism evidence="10 11">
    <name type="scientific">Columbia Basin potato purple top phytoplasma</name>
    <dbReference type="NCBI Taxonomy" id="307134"/>
    <lineage>
        <taxon>Bacteria</taxon>
        <taxon>Bacillati</taxon>
        <taxon>Mycoplasmatota</taxon>
        <taxon>Mollicutes</taxon>
        <taxon>Acholeplasmatales</taxon>
        <taxon>Acholeplasmataceae</taxon>
        <taxon>Candidatus Phytoplasma</taxon>
        <taxon>16SrVI (Clover proliferation group)</taxon>
    </lineage>
</organism>
<comment type="catalytic activity">
    <reaction evidence="7 8">
        <text>cytidine(34) in tRNA(Ile2) + L-lysine + ATP = lysidine(34) in tRNA(Ile2) + AMP + diphosphate + H(+)</text>
        <dbReference type="Rhea" id="RHEA:43744"/>
        <dbReference type="Rhea" id="RHEA-COMP:10625"/>
        <dbReference type="Rhea" id="RHEA-COMP:10670"/>
        <dbReference type="ChEBI" id="CHEBI:15378"/>
        <dbReference type="ChEBI" id="CHEBI:30616"/>
        <dbReference type="ChEBI" id="CHEBI:32551"/>
        <dbReference type="ChEBI" id="CHEBI:33019"/>
        <dbReference type="ChEBI" id="CHEBI:82748"/>
        <dbReference type="ChEBI" id="CHEBI:83665"/>
        <dbReference type="ChEBI" id="CHEBI:456215"/>
        <dbReference type="EC" id="6.3.4.19"/>
    </reaction>
</comment>
<dbReference type="SUPFAM" id="SSF56037">
    <property type="entry name" value="PheT/TilS domain"/>
    <property type="match status" value="1"/>
</dbReference>
<sequence>MIFSSLCLKFDKKNTYIISVSGGVDSMVLLDYLYNSKYNLIVVNFNHLKRKDSLKDKILIEKYCCSKQISFYYFELNIKEKNFQNEARLLRQEKLKQIALKHKTNYIITAHHLDDLAETILFKIARGSSILGYSGMQTSYFNNGFYFLKPLLYIPKQEIVSYASNKKITFLEDYTNNLNIYTRNKIRNQIIPCFKEINNFLKNIKKFHLQMTEINMFIRKQTHDFLEKKQNNFCFNLKSFLKLDIVIQKDIILFLLEEKKINKNFDLINNIIKGLQNDQKSNITWNSLSSEWLFIKQYNKFFWQTKQRKQEKNNKFLKPLLYYSNKKDLLSFCCLIQKILYDPNNIKPPFFLRKRQPGDILRFSFGKQKLKKFFINLKIPLTERDKIWLVVDQQNIIIWIPNLYLNSTLGQKKYLYFGLKKEK</sequence>